<proteinExistence type="predicted"/>
<dbReference type="Proteomes" id="UP001165439">
    <property type="component" value="Unassembled WGS sequence"/>
</dbReference>
<organism evidence="1 2">
    <name type="scientific">Pseudomonas alloputida</name>
    <dbReference type="NCBI Taxonomy" id="1940621"/>
    <lineage>
        <taxon>Bacteria</taxon>
        <taxon>Pseudomonadati</taxon>
        <taxon>Pseudomonadota</taxon>
        <taxon>Gammaproteobacteria</taxon>
        <taxon>Pseudomonadales</taxon>
        <taxon>Pseudomonadaceae</taxon>
        <taxon>Pseudomonas</taxon>
    </lineage>
</organism>
<dbReference type="EMBL" id="JAJSRF020000001">
    <property type="protein sequence ID" value="MDM3952880.1"/>
    <property type="molecule type" value="Genomic_DNA"/>
</dbReference>
<accession>A0AAW7HJZ8</accession>
<protein>
    <submittedName>
        <fullName evidence="1">DUF3846 domain-containing protein</fullName>
    </submittedName>
</protein>
<reference evidence="1" key="1">
    <citation type="submission" date="2023-06" db="EMBL/GenBank/DDBJ databases">
        <title>MBL-encoding genomic islands in Pseudomonas spp. in Poland.</title>
        <authorList>
            <person name="Urbanowicz P."/>
            <person name="Izdebski R."/>
            <person name="Biedrzycka M."/>
            <person name="Gniadkowski M."/>
        </authorList>
    </citation>
    <scope>NUCLEOTIDE SEQUENCE</scope>
    <source>
        <strain evidence="1">NMI5768_13</strain>
    </source>
</reference>
<dbReference type="AlphaFoldDB" id="A0AAW7HJZ8"/>
<gene>
    <name evidence="1" type="ORF">LU674_011140</name>
</gene>
<dbReference type="RefSeq" id="WP_232892039.1">
    <property type="nucleotide sequence ID" value="NZ_JAJSRF020000001.1"/>
</dbReference>
<evidence type="ECO:0000313" key="2">
    <source>
        <dbReference type="Proteomes" id="UP001165439"/>
    </source>
</evidence>
<evidence type="ECO:0000313" key="1">
    <source>
        <dbReference type="EMBL" id="MDM3952880.1"/>
    </source>
</evidence>
<comment type="caution">
    <text evidence="1">The sequence shown here is derived from an EMBL/GenBank/DDBJ whole genome shotgun (WGS) entry which is preliminary data.</text>
</comment>
<name>A0AAW7HJZ8_9PSED</name>
<sequence length="110" mass="12269">MNTNYTVIRPDGTELTLNINLPAAPTLQTLRSLIVPHLDGGDLEQVGVLHNGKGTDMFVDEEGLLKRLPRNEKATAIYRAHYLKQNPGVEPEQLGFIAGTAVIFDRRVWF</sequence>